<accession>A0A317ZLR1</accession>
<comment type="subcellular location">
    <subcellularLocation>
        <location evidence="1">Cell membrane</location>
        <topology evidence="1">Multi-pass membrane protein</topology>
    </subcellularLocation>
</comment>
<dbReference type="CDD" id="cd18552">
    <property type="entry name" value="ABC_6TM_MsbA_like"/>
    <property type="match status" value="1"/>
</dbReference>
<keyword evidence="7 9" id="KW-1133">Transmembrane helix</keyword>
<dbReference type="PROSITE" id="PS50929">
    <property type="entry name" value="ABC_TM1F"/>
    <property type="match status" value="1"/>
</dbReference>
<name>A0A317ZLR1_9BACT</name>
<dbReference type="RefSeq" id="WP_110130565.1">
    <property type="nucleotide sequence ID" value="NZ_QHJQ01000003.1"/>
</dbReference>
<dbReference type="InterPro" id="IPR036640">
    <property type="entry name" value="ABC1_TM_sf"/>
</dbReference>
<keyword evidence="6 12" id="KW-0067">ATP-binding</keyword>
<gene>
    <name evidence="12" type="ORF">DDZ13_06205</name>
</gene>
<dbReference type="GO" id="GO:0016887">
    <property type="term" value="F:ATP hydrolysis activity"/>
    <property type="evidence" value="ECO:0007669"/>
    <property type="project" value="InterPro"/>
</dbReference>
<dbReference type="AlphaFoldDB" id="A0A317ZLR1"/>
<evidence type="ECO:0000256" key="3">
    <source>
        <dbReference type="ARBA" id="ARBA00022475"/>
    </source>
</evidence>
<evidence type="ECO:0000256" key="4">
    <source>
        <dbReference type="ARBA" id="ARBA00022692"/>
    </source>
</evidence>
<comment type="caution">
    <text evidence="12">The sequence shown here is derived from an EMBL/GenBank/DDBJ whole genome shotgun (WGS) entry which is preliminary data.</text>
</comment>
<dbReference type="SMART" id="SM00382">
    <property type="entry name" value="AAA"/>
    <property type="match status" value="1"/>
</dbReference>
<dbReference type="InterPro" id="IPR039421">
    <property type="entry name" value="Type_1_exporter"/>
</dbReference>
<dbReference type="InterPro" id="IPR011527">
    <property type="entry name" value="ABC1_TM_dom"/>
</dbReference>
<evidence type="ECO:0000256" key="1">
    <source>
        <dbReference type="ARBA" id="ARBA00004651"/>
    </source>
</evidence>
<keyword evidence="8 9" id="KW-0472">Membrane</keyword>
<dbReference type="SUPFAM" id="SSF90123">
    <property type="entry name" value="ABC transporter transmembrane region"/>
    <property type="match status" value="1"/>
</dbReference>
<organism evidence="12 13">
    <name type="scientific">Coraliomargarita sinensis</name>
    <dbReference type="NCBI Taxonomy" id="2174842"/>
    <lineage>
        <taxon>Bacteria</taxon>
        <taxon>Pseudomonadati</taxon>
        <taxon>Verrucomicrobiota</taxon>
        <taxon>Opitutia</taxon>
        <taxon>Puniceicoccales</taxon>
        <taxon>Coraliomargaritaceae</taxon>
        <taxon>Coraliomargarita</taxon>
    </lineage>
</organism>
<feature type="domain" description="ABC transporter" evidence="10">
    <location>
        <begin position="341"/>
        <end position="574"/>
    </location>
</feature>
<dbReference type="PROSITE" id="PS00211">
    <property type="entry name" value="ABC_TRANSPORTER_1"/>
    <property type="match status" value="1"/>
</dbReference>
<feature type="transmembrane region" description="Helical" evidence="9">
    <location>
        <begin position="142"/>
        <end position="161"/>
    </location>
</feature>
<protein>
    <submittedName>
        <fullName evidence="12">ABC transporter ATP-binding protein</fullName>
    </submittedName>
</protein>
<dbReference type="PANTHER" id="PTHR24221:SF654">
    <property type="entry name" value="ATP-BINDING CASSETTE SUB-FAMILY B MEMBER 6"/>
    <property type="match status" value="1"/>
</dbReference>
<dbReference type="GO" id="GO:0034040">
    <property type="term" value="F:ATPase-coupled lipid transmembrane transporter activity"/>
    <property type="evidence" value="ECO:0007669"/>
    <property type="project" value="TreeGrafter"/>
</dbReference>
<evidence type="ECO:0000256" key="2">
    <source>
        <dbReference type="ARBA" id="ARBA00022448"/>
    </source>
</evidence>
<dbReference type="Pfam" id="PF00664">
    <property type="entry name" value="ABC_membrane"/>
    <property type="match status" value="1"/>
</dbReference>
<dbReference type="EMBL" id="QHJQ01000003">
    <property type="protein sequence ID" value="PXA04759.1"/>
    <property type="molecule type" value="Genomic_DNA"/>
</dbReference>
<keyword evidence="2" id="KW-0813">Transport</keyword>
<evidence type="ECO:0000256" key="9">
    <source>
        <dbReference type="SAM" id="Phobius"/>
    </source>
</evidence>
<dbReference type="SUPFAM" id="SSF52540">
    <property type="entry name" value="P-loop containing nucleoside triphosphate hydrolases"/>
    <property type="match status" value="1"/>
</dbReference>
<dbReference type="FunCoup" id="A0A317ZLR1">
    <property type="interactions" value="344"/>
</dbReference>
<dbReference type="Gene3D" id="3.40.50.300">
    <property type="entry name" value="P-loop containing nucleotide triphosphate hydrolases"/>
    <property type="match status" value="1"/>
</dbReference>
<dbReference type="InParanoid" id="A0A317ZLR1"/>
<keyword evidence="5" id="KW-0547">Nucleotide-binding</keyword>
<evidence type="ECO:0000313" key="12">
    <source>
        <dbReference type="EMBL" id="PXA04759.1"/>
    </source>
</evidence>
<evidence type="ECO:0000259" key="10">
    <source>
        <dbReference type="PROSITE" id="PS50893"/>
    </source>
</evidence>
<evidence type="ECO:0000256" key="8">
    <source>
        <dbReference type="ARBA" id="ARBA00023136"/>
    </source>
</evidence>
<dbReference type="Pfam" id="PF00005">
    <property type="entry name" value="ABC_tran"/>
    <property type="match status" value="1"/>
</dbReference>
<evidence type="ECO:0000313" key="13">
    <source>
        <dbReference type="Proteomes" id="UP000247099"/>
    </source>
</evidence>
<dbReference type="PROSITE" id="PS50893">
    <property type="entry name" value="ABC_TRANSPORTER_2"/>
    <property type="match status" value="1"/>
</dbReference>
<feature type="transmembrane region" description="Helical" evidence="9">
    <location>
        <begin position="54"/>
        <end position="73"/>
    </location>
</feature>
<dbReference type="Proteomes" id="UP000247099">
    <property type="component" value="Unassembled WGS sequence"/>
</dbReference>
<feature type="transmembrane region" description="Helical" evidence="9">
    <location>
        <begin position="167"/>
        <end position="186"/>
    </location>
</feature>
<dbReference type="GO" id="GO:0005886">
    <property type="term" value="C:plasma membrane"/>
    <property type="evidence" value="ECO:0007669"/>
    <property type="project" value="UniProtKB-SubCell"/>
</dbReference>
<dbReference type="GO" id="GO:0140359">
    <property type="term" value="F:ABC-type transporter activity"/>
    <property type="evidence" value="ECO:0007669"/>
    <property type="project" value="InterPro"/>
</dbReference>
<dbReference type="InterPro" id="IPR003593">
    <property type="entry name" value="AAA+_ATPase"/>
</dbReference>
<dbReference type="InterPro" id="IPR003439">
    <property type="entry name" value="ABC_transporter-like_ATP-bd"/>
</dbReference>
<feature type="domain" description="ABC transmembrane type-1" evidence="11">
    <location>
        <begin position="22"/>
        <end position="307"/>
    </location>
</feature>
<dbReference type="PANTHER" id="PTHR24221">
    <property type="entry name" value="ATP-BINDING CASSETTE SUB-FAMILY B"/>
    <property type="match status" value="1"/>
</dbReference>
<evidence type="ECO:0000256" key="5">
    <source>
        <dbReference type="ARBA" id="ARBA00022741"/>
    </source>
</evidence>
<dbReference type="GO" id="GO:0005524">
    <property type="term" value="F:ATP binding"/>
    <property type="evidence" value="ECO:0007669"/>
    <property type="project" value="UniProtKB-KW"/>
</dbReference>
<evidence type="ECO:0000256" key="7">
    <source>
        <dbReference type="ARBA" id="ARBA00022989"/>
    </source>
</evidence>
<evidence type="ECO:0000259" key="11">
    <source>
        <dbReference type="PROSITE" id="PS50929"/>
    </source>
</evidence>
<feature type="transmembrane region" description="Helical" evidence="9">
    <location>
        <begin position="251"/>
        <end position="272"/>
    </location>
</feature>
<feature type="transmembrane region" description="Helical" evidence="9">
    <location>
        <begin position="20"/>
        <end position="42"/>
    </location>
</feature>
<keyword evidence="3" id="KW-1003">Cell membrane</keyword>
<reference evidence="12 13" key="1">
    <citation type="submission" date="2018-05" db="EMBL/GenBank/DDBJ databases">
        <title>Coraliomargarita sinensis sp. nov., isolated from a marine solar saltern.</title>
        <authorList>
            <person name="Zhou L.Y."/>
        </authorList>
    </citation>
    <scope>NUCLEOTIDE SEQUENCE [LARGE SCALE GENOMIC DNA]</scope>
    <source>
        <strain evidence="12 13">WN38</strain>
    </source>
</reference>
<dbReference type="InterPro" id="IPR017871">
    <property type="entry name" value="ABC_transporter-like_CS"/>
</dbReference>
<dbReference type="Gene3D" id="1.20.1560.10">
    <property type="entry name" value="ABC transporter type 1, transmembrane domain"/>
    <property type="match status" value="1"/>
</dbReference>
<dbReference type="FunFam" id="3.40.50.300:FF:000221">
    <property type="entry name" value="Multidrug ABC transporter ATP-binding protein"/>
    <property type="match status" value="1"/>
</dbReference>
<dbReference type="OrthoDB" id="9761126at2"/>
<sequence>MVLKRFKPYFAYLKEVRVKFAVGLLAGILSAAASGAGLPFVIKVLVPLVTSDDAPTGMALAGILLTIPVVFLFRAGGTYLNEYYMAHSGMHVLEKVRLSVFDKLQSLPLAFFQKNQTGDLMIRVMGDAQTLQTAIISSVNSLVRQPATLLFAIAFLVGLAIHSEETFFLLIALMSVPCCVFPIRLIGRKILKKATQAQQEAGRVNSVLNENLGATREVRAYNLQKRESIRFGEACRAFFKYSLKTVKYDKALTPMIELVTALVIPIAFYVTIVKEIKPEDIAAILTALYMCYEPVKKLGKVSNTLRKAEASLNRLEYILHSEDSVPEAPDPKQLERVKGRIDFSGVNFAYDDELVLRKINACIPAGESVALVGPSGAGKSTFANLVPRFYDVTDGSIMIDGQDVRTLRKADLRQQVALVSQEAVLFGESIAENIRIGNPSATDEEIRAASKMAQAHEFIEALEDGYGTQVGERGSRLSGGQRQRISIARAFLKDAPIIILDEPTSALDAESEHEIQIALEELSRGRTVIIIAHRFSTIQHADRILVFNAGEIIASGTHSELYESNKLYRSLYNKQSQTKLQN</sequence>
<proteinExistence type="predicted"/>
<keyword evidence="13" id="KW-1185">Reference proteome</keyword>
<evidence type="ECO:0000256" key="6">
    <source>
        <dbReference type="ARBA" id="ARBA00022840"/>
    </source>
</evidence>
<keyword evidence="4 9" id="KW-0812">Transmembrane</keyword>
<dbReference type="InterPro" id="IPR027417">
    <property type="entry name" value="P-loop_NTPase"/>
</dbReference>